<feature type="compositionally biased region" description="Polar residues" evidence="1">
    <location>
        <begin position="383"/>
        <end position="395"/>
    </location>
</feature>
<organism evidence="2 3">
    <name type="scientific">Naegleria lovaniensis</name>
    <name type="common">Amoeba</name>
    <dbReference type="NCBI Taxonomy" id="51637"/>
    <lineage>
        <taxon>Eukaryota</taxon>
        <taxon>Discoba</taxon>
        <taxon>Heterolobosea</taxon>
        <taxon>Tetramitia</taxon>
        <taxon>Eutetramitia</taxon>
        <taxon>Vahlkampfiidae</taxon>
        <taxon>Naegleria</taxon>
    </lineage>
</organism>
<proteinExistence type="predicted"/>
<name>A0AA88KMA2_NAELO</name>
<evidence type="ECO:0000313" key="3">
    <source>
        <dbReference type="Proteomes" id="UP000816034"/>
    </source>
</evidence>
<gene>
    <name evidence="2" type="ORF">C9374_002707</name>
</gene>
<dbReference type="Proteomes" id="UP000816034">
    <property type="component" value="Unassembled WGS sequence"/>
</dbReference>
<feature type="compositionally biased region" description="Low complexity" evidence="1">
    <location>
        <begin position="206"/>
        <end position="220"/>
    </location>
</feature>
<feature type="compositionally biased region" description="Basic and acidic residues" evidence="1">
    <location>
        <begin position="362"/>
        <end position="381"/>
    </location>
</feature>
<reference evidence="2 3" key="1">
    <citation type="journal article" date="2018" name="BMC Genomics">
        <title>The genome of Naegleria lovaniensis, the basis for a comparative approach to unravel pathogenicity factors of the human pathogenic amoeba N. fowleri.</title>
        <authorList>
            <person name="Liechti N."/>
            <person name="Schurch N."/>
            <person name="Bruggmann R."/>
            <person name="Wittwer M."/>
        </authorList>
    </citation>
    <scope>NUCLEOTIDE SEQUENCE [LARGE SCALE GENOMIC DNA]</scope>
    <source>
        <strain evidence="2 3">ATCC 30569</strain>
    </source>
</reference>
<feature type="region of interest" description="Disordered" evidence="1">
    <location>
        <begin position="156"/>
        <end position="228"/>
    </location>
</feature>
<sequence length="395" mass="44924">MIKSSYRSPFTCTNTAHPLNPFERSFISRFTGNYSSCCHDDVQTPLMNNDDEYNNFHNGICRDNAHSPTRSLRYHHHHRQQQLTKYHHPTNPTTNTTTLHHSHLMNTNHHQNHHRRVFFNGVTKRRRPKALCFTPSSFGPLNASNTTTLSNFEEVPKRSVHSFSRRHRNMNHRPQHHRSCSPHEFPSHHGMTRFQQFGNSNALPDSETTTSGSTRTLLSSPDLMSQQSPLITPTTTKTQFLYLVPNAPPATTPTTPMTPNSPTHLPPSLDTTPPSVMMAPHNNNDFIIDNYHHSLVRHIHPKPELNISKNSSLPFNRSASPSTVIHNHYSNTSPFSPFSDFMEWNLDMSGSMFDIIVSSNDVHDDEHDHESGIGEQDDHHSTILLSSNNSDHGVL</sequence>
<comment type="caution">
    <text evidence="2">The sequence shown here is derived from an EMBL/GenBank/DDBJ whole genome shotgun (WGS) entry which is preliminary data.</text>
</comment>
<feature type="compositionally biased region" description="Polar residues" evidence="1">
    <location>
        <begin position="193"/>
        <end position="203"/>
    </location>
</feature>
<evidence type="ECO:0000256" key="1">
    <source>
        <dbReference type="SAM" id="MobiDB-lite"/>
    </source>
</evidence>
<dbReference type="EMBL" id="PYSW02000016">
    <property type="protein sequence ID" value="KAG2386261.1"/>
    <property type="molecule type" value="Genomic_DNA"/>
</dbReference>
<dbReference type="RefSeq" id="XP_044550253.1">
    <property type="nucleotide sequence ID" value="XM_044692154.1"/>
</dbReference>
<protein>
    <submittedName>
        <fullName evidence="2">Uncharacterized protein</fullName>
    </submittedName>
</protein>
<evidence type="ECO:0000313" key="2">
    <source>
        <dbReference type="EMBL" id="KAG2386261.1"/>
    </source>
</evidence>
<feature type="compositionally biased region" description="Basic residues" evidence="1">
    <location>
        <begin position="158"/>
        <end position="180"/>
    </location>
</feature>
<keyword evidence="3" id="KW-1185">Reference proteome</keyword>
<feature type="region of interest" description="Disordered" evidence="1">
    <location>
        <begin position="362"/>
        <end position="395"/>
    </location>
</feature>
<dbReference type="AlphaFoldDB" id="A0AA88KMA2"/>
<dbReference type="GeneID" id="68095162"/>
<accession>A0AA88KMA2</accession>